<evidence type="ECO:0000256" key="1">
    <source>
        <dbReference type="SAM" id="MobiDB-lite"/>
    </source>
</evidence>
<dbReference type="SUPFAM" id="SSF54637">
    <property type="entry name" value="Thioesterase/thiol ester dehydrase-isomerase"/>
    <property type="match status" value="1"/>
</dbReference>
<dbReference type="InterPro" id="IPR029069">
    <property type="entry name" value="HotDog_dom_sf"/>
</dbReference>
<feature type="region of interest" description="Disordered" evidence="1">
    <location>
        <begin position="23"/>
        <end position="45"/>
    </location>
</feature>
<evidence type="ECO:0000313" key="2">
    <source>
        <dbReference type="EMBL" id="KAK9845016.1"/>
    </source>
</evidence>
<dbReference type="AlphaFoldDB" id="A0AAW1SHA6"/>
<dbReference type="EMBL" id="JALJOS010000001">
    <property type="protein sequence ID" value="KAK9845016.1"/>
    <property type="molecule type" value="Genomic_DNA"/>
</dbReference>
<evidence type="ECO:0000313" key="3">
    <source>
        <dbReference type="Proteomes" id="UP001438707"/>
    </source>
</evidence>
<gene>
    <name evidence="2" type="ORF">WJX74_009679</name>
</gene>
<name>A0AAW1SHA6_9CHLO</name>
<dbReference type="Gene3D" id="3.10.129.10">
    <property type="entry name" value="Hotdog Thioesterase"/>
    <property type="match status" value="1"/>
</dbReference>
<accession>A0AAW1SHA6</accession>
<reference evidence="2 3" key="1">
    <citation type="journal article" date="2024" name="Nat. Commun.">
        <title>Phylogenomics reveals the evolutionary origins of lichenization in chlorophyte algae.</title>
        <authorList>
            <person name="Puginier C."/>
            <person name="Libourel C."/>
            <person name="Otte J."/>
            <person name="Skaloud P."/>
            <person name="Haon M."/>
            <person name="Grisel S."/>
            <person name="Petersen M."/>
            <person name="Berrin J.G."/>
            <person name="Delaux P.M."/>
            <person name="Dal Grande F."/>
            <person name="Keller J."/>
        </authorList>
    </citation>
    <scope>NUCLEOTIDE SEQUENCE [LARGE SCALE GENOMIC DNA]</scope>
    <source>
        <strain evidence="2 3">SAG 2145</strain>
    </source>
</reference>
<proteinExistence type="predicted"/>
<comment type="caution">
    <text evidence="2">The sequence shown here is derived from an EMBL/GenBank/DDBJ whole genome shotgun (WGS) entry which is preliminary data.</text>
</comment>
<evidence type="ECO:0008006" key="4">
    <source>
        <dbReference type="Google" id="ProtNLM"/>
    </source>
</evidence>
<keyword evidence="3" id="KW-1185">Reference proteome</keyword>
<dbReference type="CDD" id="cd03441">
    <property type="entry name" value="R_hydratase_like"/>
    <property type="match status" value="1"/>
</dbReference>
<feature type="region of interest" description="Disordered" evidence="1">
    <location>
        <begin position="75"/>
        <end position="96"/>
    </location>
</feature>
<organism evidence="2 3">
    <name type="scientific">Apatococcus lobatus</name>
    <dbReference type="NCBI Taxonomy" id="904363"/>
    <lineage>
        <taxon>Eukaryota</taxon>
        <taxon>Viridiplantae</taxon>
        <taxon>Chlorophyta</taxon>
        <taxon>core chlorophytes</taxon>
        <taxon>Trebouxiophyceae</taxon>
        <taxon>Chlorellales</taxon>
        <taxon>Chlorellaceae</taxon>
        <taxon>Apatococcus</taxon>
    </lineage>
</organism>
<dbReference type="Proteomes" id="UP001438707">
    <property type="component" value="Unassembled WGS sequence"/>
</dbReference>
<sequence>MLRLGPLLHCSCEASLASLQRMQRNHVSKPESAEQEPVEGCSDSSRLVWSDKRLFTAEIIQDFCRATGDFNPIHLDPDRAKRSGASRDPSNCDTGQNQPWFYEIHHLCQPRSTYHC</sequence>
<protein>
    <recommendedName>
        <fullName evidence="4">MaoC-like domain-containing protein</fullName>
    </recommendedName>
</protein>